<name>A0A8S1QR79_PARPR</name>
<proteinExistence type="predicted"/>
<dbReference type="AlphaFoldDB" id="A0A8S1QR79"/>
<sequence>MNPSKRDGSIMNCFIDVESLMSCNKQILQDYLQQLAVFQFIQEQSSLQLPQLNPISPKEFQFMKQCISQNKGLKFDLISDKWIKKNGTSEMLSNLWSQQNADLVLNFGENRVIPFNKAYSNIQILIKFQGSILKTKHTYLDSICFSRNIKLIIDQFIVIQH</sequence>
<evidence type="ECO:0000313" key="2">
    <source>
        <dbReference type="Proteomes" id="UP000688137"/>
    </source>
</evidence>
<dbReference type="EMBL" id="CAJJDM010000213">
    <property type="protein sequence ID" value="CAD8117612.1"/>
    <property type="molecule type" value="Genomic_DNA"/>
</dbReference>
<evidence type="ECO:0000313" key="1">
    <source>
        <dbReference type="EMBL" id="CAD8117612.1"/>
    </source>
</evidence>
<protein>
    <submittedName>
        <fullName evidence="1">Uncharacterized protein</fullName>
    </submittedName>
</protein>
<keyword evidence="2" id="KW-1185">Reference proteome</keyword>
<organism evidence="1 2">
    <name type="scientific">Paramecium primaurelia</name>
    <dbReference type="NCBI Taxonomy" id="5886"/>
    <lineage>
        <taxon>Eukaryota</taxon>
        <taxon>Sar</taxon>
        <taxon>Alveolata</taxon>
        <taxon>Ciliophora</taxon>
        <taxon>Intramacronucleata</taxon>
        <taxon>Oligohymenophorea</taxon>
        <taxon>Peniculida</taxon>
        <taxon>Parameciidae</taxon>
        <taxon>Paramecium</taxon>
    </lineage>
</organism>
<dbReference type="Proteomes" id="UP000688137">
    <property type="component" value="Unassembled WGS sequence"/>
</dbReference>
<gene>
    <name evidence="1" type="ORF">PPRIM_AZ9-3.1.T2040018</name>
</gene>
<reference evidence="1" key="1">
    <citation type="submission" date="2021-01" db="EMBL/GenBank/DDBJ databases">
        <authorList>
            <consortium name="Genoscope - CEA"/>
            <person name="William W."/>
        </authorList>
    </citation>
    <scope>NUCLEOTIDE SEQUENCE</scope>
</reference>
<comment type="caution">
    <text evidence="1">The sequence shown here is derived from an EMBL/GenBank/DDBJ whole genome shotgun (WGS) entry which is preliminary data.</text>
</comment>
<accession>A0A8S1QR79</accession>